<dbReference type="PROSITE" id="PS50850">
    <property type="entry name" value="MFS"/>
    <property type="match status" value="1"/>
</dbReference>
<feature type="domain" description="Major facilitator superfamily (MFS) profile" evidence="5">
    <location>
        <begin position="11"/>
        <end position="405"/>
    </location>
</feature>
<feature type="transmembrane region" description="Helical" evidence="4">
    <location>
        <begin position="257"/>
        <end position="277"/>
    </location>
</feature>
<evidence type="ECO:0000313" key="6">
    <source>
        <dbReference type="EMBL" id="SFI97708.1"/>
    </source>
</evidence>
<keyword evidence="7" id="KW-1185">Reference proteome</keyword>
<accession>A0A1I3ML22</accession>
<dbReference type="Proteomes" id="UP000199377">
    <property type="component" value="Unassembled WGS sequence"/>
</dbReference>
<gene>
    <name evidence="6" type="ORF">SAMN05216258_111154</name>
</gene>
<feature type="transmembrane region" description="Helical" evidence="4">
    <location>
        <begin position="314"/>
        <end position="332"/>
    </location>
</feature>
<feature type="transmembrane region" description="Helical" evidence="4">
    <location>
        <begin position="101"/>
        <end position="127"/>
    </location>
</feature>
<feature type="transmembrane region" description="Helical" evidence="4">
    <location>
        <begin position="380"/>
        <end position="401"/>
    </location>
</feature>
<dbReference type="InterPro" id="IPR011701">
    <property type="entry name" value="MFS"/>
</dbReference>
<evidence type="ECO:0000313" key="7">
    <source>
        <dbReference type="Proteomes" id="UP000199377"/>
    </source>
</evidence>
<evidence type="ECO:0000256" key="4">
    <source>
        <dbReference type="SAM" id="Phobius"/>
    </source>
</evidence>
<feature type="transmembrane region" description="Helical" evidence="4">
    <location>
        <begin position="139"/>
        <end position="156"/>
    </location>
</feature>
<reference evidence="6 7" key="1">
    <citation type="submission" date="2016-10" db="EMBL/GenBank/DDBJ databases">
        <authorList>
            <person name="de Groot N.N."/>
        </authorList>
    </citation>
    <scope>NUCLEOTIDE SEQUENCE [LARGE SCALE GENOMIC DNA]</scope>
    <source>
        <strain evidence="6 7">CGMCC 1.11030</strain>
    </source>
</reference>
<feature type="transmembrane region" description="Helical" evidence="4">
    <location>
        <begin position="76"/>
        <end position="95"/>
    </location>
</feature>
<evidence type="ECO:0000256" key="1">
    <source>
        <dbReference type="ARBA" id="ARBA00022692"/>
    </source>
</evidence>
<dbReference type="InterPro" id="IPR020846">
    <property type="entry name" value="MFS_dom"/>
</dbReference>
<keyword evidence="2 4" id="KW-1133">Transmembrane helix</keyword>
<dbReference type="CDD" id="cd17355">
    <property type="entry name" value="MFS_YcxA_like"/>
    <property type="match status" value="1"/>
</dbReference>
<feature type="transmembrane region" description="Helical" evidence="4">
    <location>
        <begin position="43"/>
        <end position="64"/>
    </location>
</feature>
<dbReference type="STRING" id="1114924.SAMN05216258_111154"/>
<dbReference type="SUPFAM" id="SSF103473">
    <property type="entry name" value="MFS general substrate transporter"/>
    <property type="match status" value="1"/>
</dbReference>
<protein>
    <submittedName>
        <fullName evidence="6">Predicted arabinose efflux permease, MFS family</fullName>
    </submittedName>
</protein>
<dbReference type="Gene3D" id="1.20.1250.20">
    <property type="entry name" value="MFS general substrate transporter like domains"/>
    <property type="match status" value="1"/>
</dbReference>
<dbReference type="GO" id="GO:0022857">
    <property type="term" value="F:transmembrane transporter activity"/>
    <property type="evidence" value="ECO:0007669"/>
    <property type="project" value="InterPro"/>
</dbReference>
<feature type="transmembrane region" description="Helical" evidence="4">
    <location>
        <begin position="289"/>
        <end position="308"/>
    </location>
</feature>
<feature type="transmembrane region" description="Helical" evidence="4">
    <location>
        <begin position="353"/>
        <end position="374"/>
    </location>
</feature>
<dbReference type="InterPro" id="IPR036259">
    <property type="entry name" value="MFS_trans_sf"/>
</dbReference>
<keyword evidence="1 4" id="KW-0812">Transmembrane</keyword>
<feature type="transmembrane region" description="Helical" evidence="4">
    <location>
        <begin position="224"/>
        <end position="245"/>
    </location>
</feature>
<dbReference type="OrthoDB" id="146345at2"/>
<evidence type="ECO:0000256" key="3">
    <source>
        <dbReference type="ARBA" id="ARBA00023136"/>
    </source>
</evidence>
<dbReference type="PANTHER" id="PTHR11360">
    <property type="entry name" value="MONOCARBOXYLATE TRANSPORTER"/>
    <property type="match status" value="1"/>
</dbReference>
<organism evidence="6 7">
    <name type="scientific">Albimonas pacifica</name>
    <dbReference type="NCBI Taxonomy" id="1114924"/>
    <lineage>
        <taxon>Bacteria</taxon>
        <taxon>Pseudomonadati</taxon>
        <taxon>Pseudomonadota</taxon>
        <taxon>Alphaproteobacteria</taxon>
        <taxon>Rhodobacterales</taxon>
        <taxon>Paracoccaceae</taxon>
        <taxon>Albimonas</taxon>
    </lineage>
</organism>
<dbReference type="PANTHER" id="PTHR11360:SF284">
    <property type="entry name" value="EG:103B4.3 PROTEIN-RELATED"/>
    <property type="match status" value="1"/>
</dbReference>
<keyword evidence="3 4" id="KW-0472">Membrane</keyword>
<evidence type="ECO:0000256" key="2">
    <source>
        <dbReference type="ARBA" id="ARBA00022989"/>
    </source>
</evidence>
<dbReference type="EMBL" id="FOQH01000011">
    <property type="protein sequence ID" value="SFI97708.1"/>
    <property type="molecule type" value="Genomic_DNA"/>
</dbReference>
<evidence type="ECO:0000259" key="5">
    <source>
        <dbReference type="PROSITE" id="PS50850"/>
    </source>
</evidence>
<name>A0A1I3ML22_9RHOB</name>
<dbReference type="RefSeq" id="WP_092864191.1">
    <property type="nucleotide sequence ID" value="NZ_FOQH01000011.1"/>
</dbReference>
<sequence length="412" mass="42357">MLRIPPALRPVLPILIGASLMLTLTMGLRQSLGLFMPSITSDAVVTVTQFTLAISIQNLCWGVFQPLAGAAVPRIGYRPVMMTGAAAYALGLALMSTAQGFWMLVIGAGVLIGLGMACASMAMAMAVTAQSVPASVRSMALGCVSAAGSLGALIAAPLGQGLMQALDWRAAVVGFAVLAILILPAAWSAGKVDRLPVPPTASTDSADSLSARGALALAGRNPRFLVMTGAYFVCGMQLVFLTTHLPAYLELCGADPMLGATALGVIGGFNVLGSLFFGWAGGRWSKQALLGGIYMARSLVMAWFFMQWPTATNTVIFAAMMGFLWLGVGPLVSGSVAETFGLRWQAMLQGTAFMFHQAGSFLGALGGGIAFDLLGDYDLAVAFGVSLGFAAGAVQATVALAGRPPSAPLRPA</sequence>
<proteinExistence type="predicted"/>
<feature type="transmembrane region" description="Helical" evidence="4">
    <location>
        <begin position="168"/>
        <end position="187"/>
    </location>
</feature>
<dbReference type="AlphaFoldDB" id="A0A1I3ML22"/>
<dbReference type="InterPro" id="IPR050327">
    <property type="entry name" value="Proton-linked_MCT"/>
</dbReference>
<dbReference type="Pfam" id="PF07690">
    <property type="entry name" value="MFS_1"/>
    <property type="match status" value="1"/>
</dbReference>